<keyword evidence="3" id="KW-1185">Reference proteome</keyword>
<evidence type="ECO:0000313" key="2">
    <source>
        <dbReference type="EMBL" id="TRO67307.1"/>
    </source>
</evidence>
<dbReference type="Proteomes" id="UP000315131">
    <property type="component" value="Unassembled WGS sequence"/>
</dbReference>
<proteinExistence type="predicted"/>
<dbReference type="InterPro" id="IPR054246">
    <property type="entry name" value="DUF6973"/>
</dbReference>
<dbReference type="OrthoDB" id="1496068at2"/>
<organism evidence="2 3">
    <name type="scientific">Christiangramia sabulilitoris</name>
    <dbReference type="NCBI Taxonomy" id="2583991"/>
    <lineage>
        <taxon>Bacteria</taxon>
        <taxon>Pseudomonadati</taxon>
        <taxon>Bacteroidota</taxon>
        <taxon>Flavobacteriia</taxon>
        <taxon>Flavobacteriales</taxon>
        <taxon>Flavobacteriaceae</taxon>
        <taxon>Christiangramia</taxon>
    </lineage>
</organism>
<evidence type="ECO:0000259" key="1">
    <source>
        <dbReference type="Pfam" id="PF22322"/>
    </source>
</evidence>
<protein>
    <recommendedName>
        <fullName evidence="1">DUF6973 domain-containing protein</fullName>
    </recommendedName>
</protein>
<sequence>MLIWKRLKCLGIRQFLKLSGFFIKKPQYILPAFKATEKTLKVCDQKFGNEHHLDNQANAYRHALWNFLLSDSFYKVSGSMDKAVFLSKMITDLHEEIFPNSALSRMMDLHNNKIGRNLFFKDKDMDIILCLEQMVKDARKVNSEKDLRNLKDQLVYLKD</sequence>
<accession>A0A550I8K4</accession>
<comment type="caution">
    <text evidence="2">The sequence shown here is derived from an EMBL/GenBank/DDBJ whole genome shotgun (WGS) entry which is preliminary data.</text>
</comment>
<feature type="domain" description="DUF6973" evidence="1">
    <location>
        <begin position="21"/>
        <end position="135"/>
    </location>
</feature>
<dbReference type="EMBL" id="VHSF01000001">
    <property type="protein sequence ID" value="TRO67307.1"/>
    <property type="molecule type" value="Genomic_DNA"/>
</dbReference>
<gene>
    <name evidence="2" type="ORF">FGM01_05340</name>
</gene>
<dbReference type="AlphaFoldDB" id="A0A550I8K4"/>
<reference evidence="2 3" key="1">
    <citation type="submission" date="2019-06" db="EMBL/GenBank/DDBJ databases">
        <title>Gramella sabulilitoris sp. nov., isolated from a marine sand.</title>
        <authorList>
            <person name="Yoon J.-H."/>
        </authorList>
    </citation>
    <scope>NUCLEOTIDE SEQUENCE [LARGE SCALE GENOMIC DNA]</scope>
    <source>
        <strain evidence="2 3">HSMS-1</strain>
    </source>
</reference>
<evidence type="ECO:0000313" key="3">
    <source>
        <dbReference type="Proteomes" id="UP000315131"/>
    </source>
</evidence>
<name>A0A550I8K4_9FLAO</name>
<dbReference type="Pfam" id="PF22322">
    <property type="entry name" value="DUF6973"/>
    <property type="match status" value="1"/>
</dbReference>